<feature type="domain" description="Disease resistance protein At4g27190-like leucine-rich repeats" evidence="8">
    <location>
        <begin position="1458"/>
        <end position="1601"/>
    </location>
</feature>
<proteinExistence type="inferred from homology"/>
<keyword evidence="6" id="KW-0472">Membrane</keyword>
<dbReference type="Gene3D" id="1.10.8.430">
    <property type="entry name" value="Helical domain of apoptotic protease-activating factors"/>
    <property type="match status" value="1"/>
</dbReference>
<keyword evidence="3" id="KW-0611">Plant defense</keyword>
<evidence type="ECO:0000256" key="3">
    <source>
        <dbReference type="ARBA" id="ARBA00022821"/>
    </source>
</evidence>
<feature type="domain" description="Disease resistance protein At4g27190-like leucine-rich repeats" evidence="8">
    <location>
        <begin position="1365"/>
        <end position="1434"/>
    </location>
</feature>
<feature type="domain" description="Disease resistance protein At4g27190-like leucine-rich repeats" evidence="8">
    <location>
        <begin position="2319"/>
        <end position="2454"/>
    </location>
</feature>
<dbReference type="GO" id="GO:0006952">
    <property type="term" value="P:defense response"/>
    <property type="evidence" value="ECO:0007669"/>
    <property type="project" value="UniProtKB-KW"/>
</dbReference>
<dbReference type="PRINTS" id="PR00364">
    <property type="entry name" value="DISEASERSIST"/>
</dbReference>
<dbReference type="EMBL" id="CP144698">
    <property type="protein sequence ID" value="WVZ16774.1"/>
    <property type="molecule type" value="Genomic_DNA"/>
</dbReference>
<dbReference type="InterPro" id="IPR057135">
    <property type="entry name" value="At4g27190-like_LRR"/>
</dbReference>
<name>A0AAQ3S5S8_VIGMU</name>
<feature type="domain" description="NB-ARC" evidence="7">
    <location>
        <begin position="474"/>
        <end position="590"/>
    </location>
</feature>
<dbReference type="InterPro" id="IPR032675">
    <property type="entry name" value="LRR_dom_sf"/>
</dbReference>
<dbReference type="SUPFAM" id="SSF52047">
    <property type="entry name" value="RNI-like"/>
    <property type="match status" value="2"/>
</dbReference>
<dbReference type="Pfam" id="PF23247">
    <property type="entry name" value="LRR_RPS2"/>
    <property type="match status" value="10"/>
</dbReference>
<dbReference type="Gene3D" id="3.80.10.10">
    <property type="entry name" value="Ribonuclease Inhibitor"/>
    <property type="match status" value="8"/>
</dbReference>
<feature type="domain" description="Disease resistance protein At4g27190-like leucine-rich repeats" evidence="8">
    <location>
        <begin position="2157"/>
        <end position="2260"/>
    </location>
</feature>
<feature type="transmembrane region" description="Helical" evidence="6">
    <location>
        <begin position="165"/>
        <end position="186"/>
    </location>
</feature>
<protein>
    <recommendedName>
        <fullName evidence="11">Disease resistance protein</fullName>
    </recommendedName>
</protein>
<feature type="domain" description="Disease resistance protein At4g27190-like leucine-rich repeats" evidence="8">
    <location>
        <begin position="3121"/>
        <end position="3238"/>
    </location>
</feature>
<evidence type="ECO:0000259" key="8">
    <source>
        <dbReference type="Pfam" id="PF23247"/>
    </source>
</evidence>
<dbReference type="GO" id="GO:0005524">
    <property type="term" value="F:ATP binding"/>
    <property type="evidence" value="ECO:0007669"/>
    <property type="project" value="UniProtKB-KW"/>
</dbReference>
<feature type="domain" description="Disease resistance protein At4g27190-like leucine-rich repeats" evidence="8">
    <location>
        <begin position="2837"/>
        <end position="2972"/>
    </location>
</feature>
<dbReference type="InterPro" id="IPR027417">
    <property type="entry name" value="P-loop_NTPase"/>
</dbReference>
<dbReference type="PANTHER" id="PTHR33463:SF196">
    <property type="entry name" value="NB-ARC DOMAIN DISEASE RESISTANCE PROTEIN"/>
    <property type="match status" value="1"/>
</dbReference>
<comment type="similarity">
    <text evidence="1">Belongs to the disease resistance NB-LRR family.</text>
</comment>
<evidence type="ECO:0000256" key="1">
    <source>
        <dbReference type="ARBA" id="ARBA00008894"/>
    </source>
</evidence>
<keyword evidence="10" id="KW-1185">Reference proteome</keyword>
<keyword evidence="6" id="KW-1133">Transmembrane helix</keyword>
<evidence type="ECO:0000259" key="7">
    <source>
        <dbReference type="Pfam" id="PF00931"/>
    </source>
</evidence>
<accession>A0AAQ3S5S8</accession>
<dbReference type="Gene3D" id="3.40.50.300">
    <property type="entry name" value="P-loop containing nucleotide triphosphate hydrolases"/>
    <property type="match status" value="1"/>
</dbReference>
<feature type="domain" description="Disease resistance protein At4g27190-like leucine-rich repeats" evidence="8">
    <location>
        <begin position="2678"/>
        <end position="2780"/>
    </location>
</feature>
<dbReference type="InterPro" id="IPR050905">
    <property type="entry name" value="Plant_NBS-LRR"/>
</dbReference>
<organism evidence="9 10">
    <name type="scientific">Vigna mungo</name>
    <name type="common">Black gram</name>
    <name type="synonym">Phaseolus mungo</name>
    <dbReference type="NCBI Taxonomy" id="3915"/>
    <lineage>
        <taxon>Eukaryota</taxon>
        <taxon>Viridiplantae</taxon>
        <taxon>Streptophyta</taxon>
        <taxon>Embryophyta</taxon>
        <taxon>Tracheophyta</taxon>
        <taxon>Spermatophyta</taxon>
        <taxon>Magnoliopsida</taxon>
        <taxon>eudicotyledons</taxon>
        <taxon>Gunneridae</taxon>
        <taxon>Pentapetalae</taxon>
        <taxon>rosids</taxon>
        <taxon>fabids</taxon>
        <taxon>Fabales</taxon>
        <taxon>Fabaceae</taxon>
        <taxon>Papilionoideae</taxon>
        <taxon>50 kb inversion clade</taxon>
        <taxon>NPAAA clade</taxon>
        <taxon>indigoferoid/millettioid clade</taxon>
        <taxon>Phaseoleae</taxon>
        <taxon>Vigna</taxon>
    </lineage>
</organism>
<keyword evidence="4" id="KW-0067">ATP-binding</keyword>
<feature type="domain" description="Disease resistance protein At4g27190-like leucine-rich repeats" evidence="8">
    <location>
        <begin position="1796"/>
        <end position="1944"/>
    </location>
</feature>
<feature type="domain" description="Disease resistance protein At4g27190-like leucine-rich repeats" evidence="8">
    <location>
        <begin position="2067"/>
        <end position="2154"/>
    </location>
</feature>
<keyword evidence="6" id="KW-0812">Transmembrane</keyword>
<evidence type="ECO:0000313" key="9">
    <source>
        <dbReference type="EMBL" id="WVZ16774.1"/>
    </source>
</evidence>
<reference evidence="9 10" key="1">
    <citation type="journal article" date="2023" name="Life. Sci Alliance">
        <title>Evolutionary insights into 3D genome organization and epigenetic landscape of Vigna mungo.</title>
        <authorList>
            <person name="Junaid A."/>
            <person name="Singh B."/>
            <person name="Bhatia S."/>
        </authorList>
    </citation>
    <scope>NUCLEOTIDE SEQUENCE [LARGE SCALE GENOMIC DNA]</scope>
    <source>
        <strain evidence="9">Urdbean</strain>
    </source>
</reference>
<dbReference type="SUPFAM" id="SSF52540">
    <property type="entry name" value="P-loop containing nucleoside triphosphate hydrolases"/>
    <property type="match status" value="1"/>
</dbReference>
<evidence type="ECO:0000256" key="6">
    <source>
        <dbReference type="SAM" id="Phobius"/>
    </source>
</evidence>
<feature type="transmembrane region" description="Helical" evidence="6">
    <location>
        <begin position="206"/>
        <end position="231"/>
    </location>
</feature>
<sequence>MSTSLTPILWSRPRSLGAMFGTNQGFYCQGYYLEEKSSTAENRHLQHQHDDLCLALQANQNSLGDLDKNYKSLVTKLNEDEQQVMAQHHETDFQKALDQSTFFYDIPLHESKFDIQIALSHGQLTHIQDILDDEGNAEEAGEDATEDEVLLSPPIGKRPLKTLTLTLNMQAIALVYTSATLVAAIFNSLPASTFFFVVLLSSFSLSFWMFEVGSCVGVGCLQFVLVVLVGVRSWKLGFFVYIVHQIFWLSLSSLVSGEYILSTIPNAKHNQSTTLNVEHNPSNAPYASIDLPMRVIRQPIYLKDFVNSMAALIACFQFLTSSPRAKAWLKKQLIQLDLYETRVGEVKDVVEKLKNKRDAIQHTVEEEERRHGRRIHDEVKEWMESVDKLIRAYEDFHNDEICHKCAVFDFFDSGYLPKPGIRYRRSRKANDITKQANWLLQNAKFDILSYWSGPPSMATFFSNLGYESYSSRNETVKKITAEFQKPDVRMIGLHGLSGVGKTSLVKEVVKKALKDKMFEVVTMASVTKNPDVRKIQGQIADMLGVVLDEESDIARAARIHQILNNENNSTLIILDDLWEQVNFNLLGIPCEIGKEDGVTNVQGKSLDVDSLKNVSDGKSLDFDILKNVVGDGKSPILGSSTSFRKGMLQGADGSKNVNKGKSLGTADSVNVKKGGFLGGSLKNVNEGKSPLDASERVKAENSVPQYKGCKILMISEIKQVLLSQMEGKEECIFPVEILKEEEAEKLFKKKAGISGKNSEYDKLAAQIASKCKGLPMTIVTTARALKNKSLSVWDETNRKFESQKLTGAPEFSTKLSYELLEDEDLKYTFLLCARMGHDALIMDLVKYCIGIGFLRGINTARQTRDRVYTLIAKLKESGLLSDSYSSDHFTMPDTVRRAALSIAHKGNQLFTMTKGKLDEWPDKLERYAAISLHHCDFIEDFSGRIKYPRLRVLQIVNNIPRPKIPKNFFKGMKELRVLILTGIHLPLIDSSISSLHKLRMLCLEQCCMLDEELSILGGLKKLRVLSFSGSDIKSLPGELNELKMLQIFDISNCSKLKKIPRGVISSLVSLEELYMRNTSIRWEDEEQTCQSKTALLSDLKHLNQLTTLDIQIPNVSYLPKNLFFDKLDSYKIVIGDLSSFLETGFQMPERYETLKFLAVQLENGSDIHSLMGIKMLFEGVENLFLELNTVHEKHNSVREARNIVHDLFYRLNLKGFPYLRHLWIVNNSTIQSLIHPKDRQHPEKAFPKLESLHLYNLKMDEICSCKLSEPSFGKLKVIKINLCGELNSVFSISMVGLLKVLETIEVSECSSLKEIINVNLENAELVMLPELRYLKLQSLSEFIGFDVIPHIEEGERKLFHEKVGVSKLERLELSSIKIDVIWSVRNVNQSSERLSFENLTHLDVNGCWKLKSLMSYTMAKSLVNLQSLYVSECGKMTSIFLSEQDTEKDIMGSFFPELKNMKLHNMNSLSKIWNPKLPSDYFKKLETLIIEECHRLENALDGIFGSLCNLRVRNCRSMQAIFNIREQVGDVANNLQDVHLETLPKLELVWKMNNKDLVGIPKFNNLKRIWTQGCESLECIFPFYVAKNLDNLESLVVCDCDGLSKIVAEKEVTNTDTAKFNFPKLSTIKFSHLPRLTSFYPTTYDLSCPLNELSIEFCDNLEPFNNGTEHAQTNPVHAFFPEEVINNLKSMQIEFWHAKSPNSYMGKGNHRRDNLEELSLSRLMNTEILYTFLYRNPNLKSLSLNTCFFEKIVPLKEDTEIENLGVVPNLKSLMLIDLLNLKELSFEPDKFFEGMEEISLSEHQELQETWQQGAGLQKKNSWFYSLKILKLEKCVIQPFAIPSNILPYLRSLKELQVQGCNNVEVIFEMNAEEGTGSTFHLQKLTLQELPKLKDVWERNGKGTESFQNLKLVNVRNCENLQTVFPLTLAKSLKKLDELQIIDCEGLLEIVRKEEDTAAVFVFPCLTTLTLADLPELIYFYPESFTLECSALHKMIVWNCPALELFGSTNTHSIFFDLKHICNLEVLVLGWEHTLGLRTMLGEPMDNLEYLNDIQLVFVVDENGRHDLPIQILKKMPNLTKMSIRHCSSLEIFQTQIPEIVEKRVLTHLKTLKLYDVSKLQSIGSENSPWLNVICDSERLQQLYVLDCPDLKTLVHSTPSVSFRYVKEIYIDNCQNMKYLFTLSAVNKLENLEYILVKNCESMEAIVLKDKDDISEEIKLQQLKCIDLYILSNLECFYSDNDTLQLPSLMQVDIWMCPKMKFFSRGEIQLNSSFRGIQALNFSSDELVFYHNLNSSVEKVFLQEEFFNAVDTDCYDLNIKCYPDSEIGVENNLFANLETMKLKNCTQSYAIPSFILALLKNLKELEVRDSDQVEAIFDINDDTEIKETEFHLKILTLNGLSKLKRVWEKDTHKIIIFRNLQEVVVSDCAKLQTLFPTSLAKCLKDLKRLKIDNCENFQDFVEQEETTFVTEKFVFPCLEDLNLNDLPHVTCPKMFTLEFPSVKFLSVRDCDGLGLFQSVYDPMGEGTSSRTLPLISDPNVISNLEKLTLDWKQILALSLWFKSQQSTKGLTNLNSISLCFFRAKENEMPMLPVEILKAPILIEMDISNCQSLENFLAQNPKIGEEEMLGQLTILKICNVSITQFFELEYSSCLNMFERLHKLSVSHCPHLTTLGVHSTSTMSFSCLKEVHIYKCPNLKYLFTSSAAKMLMNLQEISVTECELLTEIVVKEGDATSEAIEFERLHTIYLQSLTSLICFYSGRDTLQLPSLKTVTIWSCPNMEIFSQGIESLMGITLSIDLEPDNLPPPQDLNTRIKGISQRKEFIEAVDKVCFSDYLDLQEDPHCNFRLQNQWLGDLVSLKLQNCTLPYAIPSAILALLKSLKELEVRDSATVDVLFYINDAETTQISSQLKMLTIEGLSKMTRVWEKKKNGVVIFPNLQQVIVRSCENLQTLFPASMAKNLKCLKSLEIKYCAKFHEIVGKEETEAKFVLPCLEKLDLFSLPQLTCFHAQTFILECPALNKISVAECDKLELFQSVHSMGEGTSVNRKPLISSLEVISNLRELELDWKHILALRSRLRSEKFTGVFKFVNKMKLSLDGDVSEMPIVLNEIVHTTPNLIEMTMIIDNCNSTKIFLVQNPKIIEDGMLLNLRILTLAFVSTIRSIQSENSSWLNTICEKVHELTVYQCPHVETIGVHSTSTLNFSFLTKVCAYQCPQLQYLFTYSVAKKLVSLKEIIVIECPLLKEIVTKERDEDEPKGEGQDKYENEMIFMKVESLTLALLDKLESFYTGSSTLNFPSLRSVWVDKCFTTKIFRRHDKVPPKFKVDIDGIRCKGDKKALIMQQVEEEAS</sequence>
<dbReference type="InterPro" id="IPR002182">
    <property type="entry name" value="NB-ARC"/>
</dbReference>
<evidence type="ECO:0000313" key="10">
    <source>
        <dbReference type="Proteomes" id="UP001374535"/>
    </source>
</evidence>
<dbReference type="Pfam" id="PF00931">
    <property type="entry name" value="NB-ARC"/>
    <property type="match status" value="1"/>
</dbReference>
<evidence type="ECO:0008006" key="11">
    <source>
        <dbReference type="Google" id="ProtNLM"/>
    </source>
</evidence>
<evidence type="ECO:0000256" key="2">
    <source>
        <dbReference type="ARBA" id="ARBA00022741"/>
    </source>
</evidence>
<dbReference type="Proteomes" id="UP001374535">
    <property type="component" value="Chromosome 3"/>
</dbReference>
<dbReference type="GO" id="GO:0043531">
    <property type="term" value="F:ADP binding"/>
    <property type="evidence" value="ECO:0007669"/>
    <property type="project" value="InterPro"/>
</dbReference>
<evidence type="ECO:0000256" key="4">
    <source>
        <dbReference type="ARBA" id="ARBA00022840"/>
    </source>
</evidence>
<dbReference type="PANTHER" id="PTHR33463">
    <property type="entry name" value="NB-ARC DOMAIN-CONTAINING PROTEIN-RELATED"/>
    <property type="match status" value="1"/>
</dbReference>
<gene>
    <name evidence="9" type="ORF">V8G54_009756</name>
</gene>
<dbReference type="InterPro" id="IPR042197">
    <property type="entry name" value="Apaf_helical"/>
</dbReference>
<dbReference type="SUPFAM" id="SSF52058">
    <property type="entry name" value="L domain-like"/>
    <property type="match status" value="4"/>
</dbReference>
<keyword evidence="5" id="KW-0175">Coiled coil</keyword>
<evidence type="ECO:0000256" key="5">
    <source>
        <dbReference type="SAM" id="Coils"/>
    </source>
</evidence>
<feature type="transmembrane region" description="Helical" evidence="6">
    <location>
        <begin position="238"/>
        <end position="261"/>
    </location>
</feature>
<feature type="coiled-coil region" evidence="5">
    <location>
        <begin position="336"/>
        <end position="370"/>
    </location>
</feature>
<feature type="domain" description="Disease resistance protein At4g27190-like leucine-rich repeats" evidence="8">
    <location>
        <begin position="1249"/>
        <end position="1341"/>
    </location>
</feature>
<keyword evidence="2" id="KW-0547">Nucleotide-binding</keyword>